<dbReference type="Gene3D" id="3.10.450.40">
    <property type="match status" value="1"/>
</dbReference>
<sequence length="105" mass="11115">MTLRDRTRATLLAAALALPLPALAQVQAPNTPAGAGAPAISMDEARRIANENGMVRIEEISLDDGKWEIEGRDAAGAEIEIDLRATDGTVIKMERDRPAAAGVRP</sequence>
<evidence type="ECO:0000313" key="4">
    <source>
        <dbReference type="Proteomes" id="UP001596060"/>
    </source>
</evidence>
<dbReference type="RefSeq" id="WP_066734392.1">
    <property type="nucleotide sequence ID" value="NZ_JBHSLU010000003.1"/>
</dbReference>
<accession>A0ABW0NUF7</accession>
<feature type="chain" id="PRO_5047225562" evidence="1">
    <location>
        <begin position="25"/>
        <end position="105"/>
    </location>
</feature>
<dbReference type="Proteomes" id="UP001596060">
    <property type="component" value="Unassembled WGS sequence"/>
</dbReference>
<keyword evidence="4" id="KW-1185">Reference proteome</keyword>
<feature type="domain" description="PepSY" evidence="2">
    <location>
        <begin position="9"/>
        <end position="93"/>
    </location>
</feature>
<keyword evidence="1" id="KW-0732">Signal</keyword>
<protein>
    <submittedName>
        <fullName evidence="3">PepSY domain-containing protein</fullName>
    </submittedName>
</protein>
<evidence type="ECO:0000313" key="3">
    <source>
        <dbReference type="EMBL" id="MFC5503682.1"/>
    </source>
</evidence>
<reference evidence="4" key="1">
    <citation type="journal article" date="2019" name="Int. J. Syst. Evol. Microbiol.">
        <title>The Global Catalogue of Microorganisms (GCM) 10K type strain sequencing project: providing services to taxonomists for standard genome sequencing and annotation.</title>
        <authorList>
            <consortium name="The Broad Institute Genomics Platform"/>
            <consortium name="The Broad Institute Genome Sequencing Center for Infectious Disease"/>
            <person name="Wu L."/>
            <person name="Ma J."/>
        </authorList>
    </citation>
    <scope>NUCLEOTIDE SEQUENCE [LARGE SCALE GENOMIC DNA]</scope>
    <source>
        <strain evidence="4">CCUG 43117</strain>
    </source>
</reference>
<dbReference type="Pfam" id="PF13670">
    <property type="entry name" value="PepSY_2"/>
    <property type="match status" value="1"/>
</dbReference>
<organism evidence="3 4">
    <name type="scientific">Bosea massiliensis</name>
    <dbReference type="NCBI Taxonomy" id="151419"/>
    <lineage>
        <taxon>Bacteria</taxon>
        <taxon>Pseudomonadati</taxon>
        <taxon>Pseudomonadota</taxon>
        <taxon>Alphaproteobacteria</taxon>
        <taxon>Hyphomicrobiales</taxon>
        <taxon>Boseaceae</taxon>
        <taxon>Bosea</taxon>
    </lineage>
</organism>
<name>A0ABW0NUF7_9HYPH</name>
<feature type="signal peptide" evidence="1">
    <location>
        <begin position="1"/>
        <end position="24"/>
    </location>
</feature>
<comment type="caution">
    <text evidence="3">The sequence shown here is derived from an EMBL/GenBank/DDBJ whole genome shotgun (WGS) entry which is preliminary data.</text>
</comment>
<dbReference type="InterPro" id="IPR025711">
    <property type="entry name" value="PepSY"/>
</dbReference>
<proteinExistence type="predicted"/>
<evidence type="ECO:0000259" key="2">
    <source>
        <dbReference type="Pfam" id="PF13670"/>
    </source>
</evidence>
<evidence type="ECO:0000256" key="1">
    <source>
        <dbReference type="SAM" id="SignalP"/>
    </source>
</evidence>
<dbReference type="EMBL" id="JBHSLU010000003">
    <property type="protein sequence ID" value="MFC5503682.1"/>
    <property type="molecule type" value="Genomic_DNA"/>
</dbReference>
<gene>
    <name evidence="3" type="ORF">ACFPN9_00255</name>
</gene>